<sequence length="204" mass="21215">MSNLAFQHQGLSAAVLSDAMLLLDTASSRAGTLSPVDTLHYVDCDPPALNAAVTAVQHALEPYNNARDSFRAGQQLAKQHWSGIAASHFDIDATVVYSFYQKAIDATQRTVSEGAKVAAGLDQLATSTGSSALQIAQEDTVQQACTRVIAHGGGADYQDIEIVVKACDDVLALVQRAVADIPSIGAGLAALTQAVPTPNGWPAS</sequence>
<dbReference type="RefSeq" id="WP_149853456.1">
    <property type="nucleotide sequence ID" value="NZ_VUOB01000063.1"/>
</dbReference>
<comment type="caution">
    <text evidence="1">The sequence shown here is derived from an EMBL/GenBank/DDBJ whole genome shotgun (WGS) entry which is preliminary data.</text>
</comment>
<protein>
    <submittedName>
        <fullName evidence="1">Uncharacterized protein</fullName>
    </submittedName>
</protein>
<reference evidence="1 2" key="2">
    <citation type="submission" date="2019-09" db="EMBL/GenBank/DDBJ databases">
        <authorList>
            <person name="Jin C."/>
        </authorList>
    </citation>
    <scope>NUCLEOTIDE SEQUENCE [LARGE SCALE GENOMIC DNA]</scope>
    <source>
        <strain evidence="1 2">AN110305</strain>
    </source>
</reference>
<gene>
    <name evidence="1" type="ORF">F0L68_31260</name>
</gene>
<dbReference type="EMBL" id="VUOB01000063">
    <property type="protein sequence ID" value="KAA2254091.1"/>
    <property type="molecule type" value="Genomic_DNA"/>
</dbReference>
<accession>A0A5B2WR01</accession>
<reference evidence="1 2" key="1">
    <citation type="submission" date="2019-09" db="EMBL/GenBank/DDBJ databases">
        <title>Goodfellowia gen. nov., a new genus of the Pseudonocardineae related to Actinoalloteichus, containing Goodfellowia coeruleoviolacea gen. nov., comb. nov. gen. nov., comb. nov.</title>
        <authorList>
            <person name="Labeda D."/>
        </authorList>
    </citation>
    <scope>NUCLEOTIDE SEQUENCE [LARGE SCALE GENOMIC DNA]</scope>
    <source>
        <strain evidence="1 2">AN110305</strain>
    </source>
</reference>
<evidence type="ECO:0000313" key="1">
    <source>
        <dbReference type="EMBL" id="KAA2254091.1"/>
    </source>
</evidence>
<keyword evidence="2" id="KW-1185">Reference proteome</keyword>
<evidence type="ECO:0000313" key="2">
    <source>
        <dbReference type="Proteomes" id="UP000323454"/>
    </source>
</evidence>
<proteinExistence type="predicted"/>
<name>A0A5B2WR01_9PSEU</name>
<dbReference type="Proteomes" id="UP000323454">
    <property type="component" value="Unassembled WGS sequence"/>
</dbReference>
<dbReference type="AlphaFoldDB" id="A0A5B2WR01"/>
<organism evidence="1 2">
    <name type="scientific">Solihabitans fulvus</name>
    <dbReference type="NCBI Taxonomy" id="1892852"/>
    <lineage>
        <taxon>Bacteria</taxon>
        <taxon>Bacillati</taxon>
        <taxon>Actinomycetota</taxon>
        <taxon>Actinomycetes</taxon>
        <taxon>Pseudonocardiales</taxon>
        <taxon>Pseudonocardiaceae</taxon>
        <taxon>Solihabitans</taxon>
    </lineage>
</organism>